<dbReference type="EMBL" id="JBHSAF010000015">
    <property type="protein sequence ID" value="MFC3914962.1"/>
    <property type="molecule type" value="Genomic_DNA"/>
</dbReference>
<evidence type="ECO:0000256" key="7">
    <source>
        <dbReference type="ARBA" id="ARBA00022989"/>
    </source>
</evidence>
<evidence type="ECO:0000256" key="6">
    <source>
        <dbReference type="ARBA" id="ARBA00022692"/>
    </source>
</evidence>
<evidence type="ECO:0000256" key="3">
    <source>
        <dbReference type="ARBA" id="ARBA00006263"/>
    </source>
</evidence>
<keyword evidence="5" id="KW-0169">Cobalamin biosynthesis</keyword>
<gene>
    <name evidence="10" type="ORF">ACFOSS_16090</name>
</gene>
<dbReference type="PANTHER" id="PTHR34308">
    <property type="entry name" value="COBALAMIN BIOSYNTHESIS PROTEIN CBIB"/>
    <property type="match status" value="1"/>
</dbReference>
<protein>
    <submittedName>
        <fullName evidence="10">Cobalamin biosynthesis protein</fullName>
    </submittedName>
</protein>
<dbReference type="RefSeq" id="WP_377154512.1">
    <property type="nucleotide sequence ID" value="NZ_JBHSAF010000015.1"/>
</dbReference>
<organism evidence="10 11">
    <name type="scientific">Pseudaeromonas sharmana</name>
    <dbReference type="NCBI Taxonomy" id="328412"/>
    <lineage>
        <taxon>Bacteria</taxon>
        <taxon>Pseudomonadati</taxon>
        <taxon>Pseudomonadota</taxon>
        <taxon>Gammaproteobacteria</taxon>
        <taxon>Aeromonadales</taxon>
        <taxon>Aeromonadaceae</taxon>
        <taxon>Pseudaeromonas</taxon>
    </lineage>
</organism>
<sequence>MMNDEAFWTLLASPLPIAVLAVVLETLLPLPAGFRPSALLPWLEQLARKVNRPGHHSTQLWLAGLLTPLVVLIPALAACWALRNLSLSEGLFDLLLLVWLLELKPLGQQLNALRPLLHQDKLPLARLQLAPMVRRETRQLSLMGLSKACSETLILRWSGQWAAVLFWYLLAGIEAALCMRLLQLMNQAFSVKLARNRLFGEMSGRLYSLMVWMPAWLSVLLQGAFAGGGRAVQQALLGARQWPAQGQGALLGAVAGGLNIRLGGPRFYDGHKLRYVTLGGCQEPDLSTPVRVLGRLRWLSLVWWLLSALFCGLYLYVHWPR</sequence>
<proteinExistence type="inferred from homology"/>
<feature type="transmembrane region" description="Helical" evidence="9">
    <location>
        <begin position="206"/>
        <end position="225"/>
    </location>
</feature>
<evidence type="ECO:0000256" key="8">
    <source>
        <dbReference type="ARBA" id="ARBA00023136"/>
    </source>
</evidence>
<feature type="transmembrane region" description="Helical" evidence="9">
    <location>
        <begin position="298"/>
        <end position="317"/>
    </location>
</feature>
<evidence type="ECO:0000256" key="1">
    <source>
        <dbReference type="ARBA" id="ARBA00004651"/>
    </source>
</evidence>
<dbReference type="Proteomes" id="UP001595692">
    <property type="component" value="Unassembled WGS sequence"/>
</dbReference>
<evidence type="ECO:0000313" key="11">
    <source>
        <dbReference type="Proteomes" id="UP001595692"/>
    </source>
</evidence>
<evidence type="ECO:0000256" key="2">
    <source>
        <dbReference type="ARBA" id="ARBA00004953"/>
    </source>
</evidence>
<comment type="pathway">
    <text evidence="2">Cofactor biosynthesis; adenosylcobalamin biosynthesis.</text>
</comment>
<keyword evidence="8 9" id="KW-0472">Membrane</keyword>
<dbReference type="PANTHER" id="PTHR34308:SF1">
    <property type="entry name" value="COBALAMIN BIOSYNTHESIS PROTEIN CBIB"/>
    <property type="match status" value="1"/>
</dbReference>
<keyword evidence="7 9" id="KW-1133">Transmembrane helix</keyword>
<accession>A0ABV8CS33</accession>
<feature type="transmembrane region" description="Helical" evidence="9">
    <location>
        <begin position="165"/>
        <end position="185"/>
    </location>
</feature>
<comment type="subcellular location">
    <subcellularLocation>
        <location evidence="1">Cell membrane</location>
        <topology evidence="1">Multi-pass membrane protein</topology>
    </subcellularLocation>
</comment>
<keyword evidence="6 9" id="KW-0812">Transmembrane</keyword>
<dbReference type="InterPro" id="IPR004485">
    <property type="entry name" value="Cobalamin_biosynth_CobD/CbiB"/>
</dbReference>
<keyword evidence="4" id="KW-1003">Cell membrane</keyword>
<evidence type="ECO:0000256" key="9">
    <source>
        <dbReference type="SAM" id="Phobius"/>
    </source>
</evidence>
<feature type="transmembrane region" description="Helical" evidence="9">
    <location>
        <begin position="60"/>
        <end position="83"/>
    </location>
</feature>
<feature type="transmembrane region" description="Helical" evidence="9">
    <location>
        <begin position="6"/>
        <end position="28"/>
    </location>
</feature>
<evidence type="ECO:0000256" key="5">
    <source>
        <dbReference type="ARBA" id="ARBA00022573"/>
    </source>
</evidence>
<comment type="similarity">
    <text evidence="3">Belongs to the CobD/CbiB family.</text>
</comment>
<evidence type="ECO:0000256" key="4">
    <source>
        <dbReference type="ARBA" id="ARBA00022475"/>
    </source>
</evidence>
<dbReference type="Pfam" id="PF03186">
    <property type="entry name" value="CobD_Cbib"/>
    <property type="match status" value="1"/>
</dbReference>
<evidence type="ECO:0000313" key="10">
    <source>
        <dbReference type="EMBL" id="MFC3914962.1"/>
    </source>
</evidence>
<name>A0ABV8CS33_9GAMM</name>
<comment type="caution">
    <text evidence="10">The sequence shown here is derived from an EMBL/GenBank/DDBJ whole genome shotgun (WGS) entry which is preliminary data.</text>
</comment>
<reference evidence="11" key="1">
    <citation type="journal article" date="2019" name="Int. J. Syst. Evol. Microbiol.">
        <title>The Global Catalogue of Microorganisms (GCM) 10K type strain sequencing project: providing services to taxonomists for standard genome sequencing and annotation.</title>
        <authorList>
            <consortium name="The Broad Institute Genomics Platform"/>
            <consortium name="The Broad Institute Genome Sequencing Center for Infectious Disease"/>
            <person name="Wu L."/>
            <person name="Ma J."/>
        </authorList>
    </citation>
    <scope>NUCLEOTIDE SEQUENCE [LARGE SCALE GENOMIC DNA]</scope>
    <source>
        <strain evidence="11">CCUG 54939</strain>
    </source>
</reference>
<keyword evidence="11" id="KW-1185">Reference proteome</keyword>